<dbReference type="PANTHER" id="PTHR14206:SF7">
    <property type="entry name" value="INSULIN RECEPTOR SUBSTRATE 53 KDA, ISOFORM A"/>
    <property type="match status" value="1"/>
</dbReference>
<keyword evidence="3" id="KW-1185">Reference proteome</keyword>
<evidence type="ECO:0000259" key="1">
    <source>
        <dbReference type="PROSITE" id="PS51338"/>
    </source>
</evidence>
<dbReference type="GO" id="GO:0005829">
    <property type="term" value="C:cytosol"/>
    <property type="evidence" value="ECO:0007669"/>
    <property type="project" value="TreeGrafter"/>
</dbReference>
<dbReference type="GO" id="GO:0007009">
    <property type="term" value="P:plasma membrane organization"/>
    <property type="evidence" value="ECO:0007669"/>
    <property type="project" value="InterPro"/>
</dbReference>
<comment type="caution">
    <text evidence="2">The sequence shown here is derived from an EMBL/GenBank/DDBJ whole genome shotgun (WGS) entry which is preliminary data.</text>
</comment>
<sequence>MQLVEVHKEIHAQQTNILKAFYVDLLLPLESNLEKDTKVVAGEHKRFLQQHKSHHDSYQKALSMCKKQKKRTRSSLFTIGKDVKQLHAMEDEKKKLDGFCDQSLKQAITQERRRYGFVLERQCSLAKHYLAYHTKFLVNYEGKKNLSPKHI</sequence>
<dbReference type="PANTHER" id="PTHR14206">
    <property type="entry name" value="BRAIN-SPECIFIC ANGIOGENESIS INHIBITOR 1-ASSOCIATED PROTEIN 2"/>
    <property type="match status" value="1"/>
</dbReference>
<dbReference type="SUPFAM" id="SSF103657">
    <property type="entry name" value="BAR/IMD domain-like"/>
    <property type="match status" value="1"/>
</dbReference>
<dbReference type="InterPro" id="IPR013606">
    <property type="entry name" value="I-BAR_dom"/>
</dbReference>
<reference evidence="2 3" key="1">
    <citation type="submission" date="2021-06" db="EMBL/GenBank/DDBJ databases">
        <title>Caerostris darwini draft genome.</title>
        <authorList>
            <person name="Kono N."/>
            <person name="Arakawa K."/>
        </authorList>
    </citation>
    <scope>NUCLEOTIDE SEQUENCE [LARGE SCALE GENOMIC DNA]</scope>
</reference>
<evidence type="ECO:0000313" key="2">
    <source>
        <dbReference type="EMBL" id="GIY89081.1"/>
    </source>
</evidence>
<dbReference type="InterPro" id="IPR027267">
    <property type="entry name" value="AH/BAR_dom_sf"/>
</dbReference>
<dbReference type="GO" id="GO:0051764">
    <property type="term" value="P:actin crosslink formation"/>
    <property type="evidence" value="ECO:0007669"/>
    <property type="project" value="TreeGrafter"/>
</dbReference>
<dbReference type="Proteomes" id="UP001054837">
    <property type="component" value="Unassembled WGS sequence"/>
</dbReference>
<feature type="domain" description="IMD" evidence="1">
    <location>
        <begin position="1"/>
        <end position="151"/>
    </location>
</feature>
<gene>
    <name evidence="2" type="primary">Baiap2_1</name>
    <name evidence="2" type="ORF">CDAR_268661</name>
</gene>
<dbReference type="InterPro" id="IPR027681">
    <property type="entry name" value="IRSp53/IRTKS/Pinkbar"/>
</dbReference>
<accession>A0AAV4X2M1</accession>
<dbReference type="EMBL" id="BPLQ01015570">
    <property type="protein sequence ID" value="GIY89081.1"/>
    <property type="molecule type" value="Genomic_DNA"/>
</dbReference>
<dbReference type="GO" id="GO:0005654">
    <property type="term" value="C:nucleoplasm"/>
    <property type="evidence" value="ECO:0007669"/>
    <property type="project" value="TreeGrafter"/>
</dbReference>
<dbReference type="PROSITE" id="PS51338">
    <property type="entry name" value="IMD"/>
    <property type="match status" value="1"/>
</dbReference>
<name>A0AAV4X2M1_9ARAC</name>
<evidence type="ECO:0000313" key="3">
    <source>
        <dbReference type="Proteomes" id="UP001054837"/>
    </source>
</evidence>
<organism evidence="2 3">
    <name type="scientific">Caerostris darwini</name>
    <dbReference type="NCBI Taxonomy" id="1538125"/>
    <lineage>
        <taxon>Eukaryota</taxon>
        <taxon>Metazoa</taxon>
        <taxon>Ecdysozoa</taxon>
        <taxon>Arthropoda</taxon>
        <taxon>Chelicerata</taxon>
        <taxon>Arachnida</taxon>
        <taxon>Araneae</taxon>
        <taxon>Araneomorphae</taxon>
        <taxon>Entelegynae</taxon>
        <taxon>Araneoidea</taxon>
        <taxon>Araneidae</taxon>
        <taxon>Caerostris</taxon>
    </lineage>
</organism>
<dbReference type="Pfam" id="PF08397">
    <property type="entry name" value="IMD"/>
    <property type="match status" value="1"/>
</dbReference>
<proteinExistence type="predicted"/>
<dbReference type="Gene3D" id="1.20.1270.60">
    <property type="entry name" value="Arfaptin homology (AH) domain/BAR domain"/>
    <property type="match status" value="1"/>
</dbReference>
<dbReference type="AlphaFoldDB" id="A0AAV4X2M1"/>
<dbReference type="GO" id="GO:0051017">
    <property type="term" value="P:actin filament bundle assembly"/>
    <property type="evidence" value="ECO:0007669"/>
    <property type="project" value="TreeGrafter"/>
</dbReference>
<dbReference type="GO" id="GO:0030838">
    <property type="term" value="P:positive regulation of actin filament polymerization"/>
    <property type="evidence" value="ECO:0007669"/>
    <property type="project" value="TreeGrafter"/>
</dbReference>
<protein>
    <submittedName>
        <fullName evidence="2">Brain-specific angiogenesis inhibitor 1-associated protein 2</fullName>
    </submittedName>
</protein>